<proteinExistence type="predicted"/>
<dbReference type="Proteomes" id="UP000030765">
    <property type="component" value="Unassembled WGS sequence"/>
</dbReference>
<feature type="domain" description="Paired" evidence="3">
    <location>
        <begin position="1"/>
        <end position="117"/>
    </location>
</feature>
<dbReference type="InterPro" id="IPR001523">
    <property type="entry name" value="Paired_dom"/>
</dbReference>
<reference evidence="5" key="2">
    <citation type="submission" date="2020-05" db="UniProtKB">
        <authorList>
            <consortium name="EnsemblMetazoa"/>
        </authorList>
    </citation>
    <scope>IDENTIFICATION</scope>
</reference>
<name>A0A084W750_ANOSI</name>
<gene>
    <name evidence="4" type="ORF">ZHAS_00014017</name>
</gene>
<sequence length="223" mass="25177">MAEDQAKRRRPVSDADRERIIQANDNGETPKAIASMLGLKLYTVYEILRQYWKHGKVRASKRGGVRNRKLSPAAIADIEKWLDEDCSISLRSIASKVLSAHSISVSTTTLSRLIFGFRYMFTRITTTRQESRRATATELKNYADQFYELPARIADSGIVYISAADFNICLRSSTNIDNCVGIHGGRSATRLSNICNFCQKCGRKTHRIQSIGDYFESRARLSL</sequence>
<dbReference type="GO" id="GO:0003677">
    <property type="term" value="F:DNA binding"/>
    <property type="evidence" value="ECO:0007669"/>
    <property type="project" value="InterPro"/>
</dbReference>
<dbReference type="OrthoDB" id="7735899at2759"/>
<dbReference type="EMBL" id="ATLV01021107">
    <property type="status" value="NOT_ANNOTATED_CDS"/>
    <property type="molecule type" value="Genomic_DNA"/>
</dbReference>
<evidence type="ECO:0000313" key="6">
    <source>
        <dbReference type="Proteomes" id="UP000030765"/>
    </source>
</evidence>
<dbReference type="GO" id="GO:0006355">
    <property type="term" value="P:regulation of DNA-templated transcription"/>
    <property type="evidence" value="ECO:0007669"/>
    <property type="project" value="InterPro"/>
</dbReference>
<comment type="subcellular location">
    <subcellularLocation>
        <location evidence="1">Nucleus</location>
    </subcellularLocation>
</comment>
<dbReference type="InterPro" id="IPR009057">
    <property type="entry name" value="Homeodomain-like_sf"/>
</dbReference>
<evidence type="ECO:0000256" key="2">
    <source>
        <dbReference type="ARBA" id="ARBA00022724"/>
    </source>
</evidence>
<evidence type="ECO:0000313" key="4">
    <source>
        <dbReference type="EMBL" id="KFB46044.1"/>
    </source>
</evidence>
<dbReference type="AlphaFoldDB" id="A0A084W750"/>
<dbReference type="EnsemblMetazoa" id="ASIC014017-RA">
    <property type="protein sequence ID" value="ASIC014017-PA"/>
    <property type="gene ID" value="ASIC014017"/>
</dbReference>
<dbReference type="STRING" id="74873.A0A084W750"/>
<dbReference type="OMA" id="YFESRAR"/>
<keyword evidence="6" id="KW-1185">Reference proteome</keyword>
<organism evidence="4">
    <name type="scientific">Anopheles sinensis</name>
    <name type="common">Mosquito</name>
    <dbReference type="NCBI Taxonomy" id="74873"/>
    <lineage>
        <taxon>Eukaryota</taxon>
        <taxon>Metazoa</taxon>
        <taxon>Ecdysozoa</taxon>
        <taxon>Arthropoda</taxon>
        <taxon>Hexapoda</taxon>
        <taxon>Insecta</taxon>
        <taxon>Pterygota</taxon>
        <taxon>Neoptera</taxon>
        <taxon>Endopterygota</taxon>
        <taxon>Diptera</taxon>
        <taxon>Nematocera</taxon>
        <taxon>Culicoidea</taxon>
        <taxon>Culicidae</taxon>
        <taxon>Anophelinae</taxon>
        <taxon>Anopheles</taxon>
    </lineage>
</organism>
<dbReference type="SUPFAM" id="SSF46689">
    <property type="entry name" value="Homeodomain-like"/>
    <property type="match status" value="1"/>
</dbReference>
<dbReference type="GO" id="GO:0005634">
    <property type="term" value="C:nucleus"/>
    <property type="evidence" value="ECO:0007669"/>
    <property type="project" value="UniProtKB-SubCell"/>
</dbReference>
<dbReference type="Gene3D" id="1.10.10.10">
    <property type="entry name" value="Winged helix-like DNA-binding domain superfamily/Winged helix DNA-binding domain"/>
    <property type="match status" value="1"/>
</dbReference>
<accession>A0A084W750</accession>
<evidence type="ECO:0000256" key="1">
    <source>
        <dbReference type="ARBA" id="ARBA00004123"/>
    </source>
</evidence>
<protein>
    <submittedName>
        <fullName evidence="4">AGAP005022-PA-like protein</fullName>
    </submittedName>
</protein>
<dbReference type="EMBL" id="KE525312">
    <property type="protein sequence ID" value="KFB46044.1"/>
    <property type="molecule type" value="Genomic_DNA"/>
</dbReference>
<evidence type="ECO:0000313" key="5">
    <source>
        <dbReference type="EnsemblMetazoa" id="ASIC014017-PA"/>
    </source>
</evidence>
<dbReference type="Pfam" id="PF00292">
    <property type="entry name" value="PAX"/>
    <property type="match status" value="1"/>
</dbReference>
<reference evidence="4 6" key="1">
    <citation type="journal article" date="2014" name="BMC Genomics">
        <title>Genome sequence of Anopheles sinensis provides insight into genetics basis of mosquito competence for malaria parasites.</title>
        <authorList>
            <person name="Zhou D."/>
            <person name="Zhang D."/>
            <person name="Ding G."/>
            <person name="Shi L."/>
            <person name="Hou Q."/>
            <person name="Ye Y."/>
            <person name="Xu Y."/>
            <person name="Zhou H."/>
            <person name="Xiong C."/>
            <person name="Li S."/>
            <person name="Yu J."/>
            <person name="Hong S."/>
            <person name="Yu X."/>
            <person name="Zou P."/>
            <person name="Chen C."/>
            <person name="Chang X."/>
            <person name="Wang W."/>
            <person name="Lv Y."/>
            <person name="Sun Y."/>
            <person name="Ma L."/>
            <person name="Shen B."/>
            <person name="Zhu C."/>
        </authorList>
    </citation>
    <scope>NUCLEOTIDE SEQUENCE [LARGE SCALE GENOMIC DNA]</scope>
</reference>
<dbReference type="PROSITE" id="PS51057">
    <property type="entry name" value="PAIRED_2"/>
    <property type="match status" value="1"/>
</dbReference>
<dbReference type="VEuPathDB" id="VectorBase:ASIC014017"/>
<evidence type="ECO:0000259" key="3">
    <source>
        <dbReference type="PROSITE" id="PS51057"/>
    </source>
</evidence>
<dbReference type="InterPro" id="IPR036388">
    <property type="entry name" value="WH-like_DNA-bd_sf"/>
</dbReference>
<keyword evidence="2" id="KW-0563">Paired box</keyword>